<dbReference type="Proteomes" id="UP000030816">
    <property type="component" value="Unassembled WGS sequence"/>
</dbReference>
<dbReference type="GeneID" id="63742840"/>
<comment type="caution">
    <text evidence="1">The sequence shown here is derived from an EMBL/GenBank/DDBJ whole genome shotgun (WGS) entry which is preliminary data.</text>
</comment>
<dbReference type="AlphaFoldDB" id="A0A0B2WJA9"/>
<organism evidence="1 2">
    <name type="scientific">Metarhizium album (strain ARSEF 1941)</name>
    <dbReference type="NCBI Taxonomy" id="1081103"/>
    <lineage>
        <taxon>Eukaryota</taxon>
        <taxon>Fungi</taxon>
        <taxon>Dikarya</taxon>
        <taxon>Ascomycota</taxon>
        <taxon>Pezizomycotina</taxon>
        <taxon>Sordariomycetes</taxon>
        <taxon>Hypocreomycetidae</taxon>
        <taxon>Hypocreales</taxon>
        <taxon>Clavicipitaceae</taxon>
        <taxon>Metarhizium</taxon>
    </lineage>
</organism>
<reference evidence="1 2" key="1">
    <citation type="journal article" date="2014" name="Proc. Natl. Acad. Sci. U.S.A.">
        <title>Trajectory and genomic determinants of fungal-pathogen speciation and host adaptation.</title>
        <authorList>
            <person name="Hu X."/>
            <person name="Xiao G."/>
            <person name="Zheng P."/>
            <person name="Shang Y."/>
            <person name="Su Y."/>
            <person name="Zhang X."/>
            <person name="Liu X."/>
            <person name="Zhan S."/>
            <person name="St Leger R.J."/>
            <person name="Wang C."/>
        </authorList>
    </citation>
    <scope>NUCLEOTIDE SEQUENCE [LARGE SCALE GENOMIC DNA]</scope>
    <source>
        <strain evidence="1 2">ARSEF 1941</strain>
    </source>
</reference>
<keyword evidence="2" id="KW-1185">Reference proteome</keyword>
<dbReference type="HOGENOM" id="CLU_059400_0_0_1"/>
<name>A0A0B2WJA9_METAS</name>
<dbReference type="Gene3D" id="3.20.20.190">
    <property type="entry name" value="Phosphatidylinositol (PI) phosphodiesterase"/>
    <property type="match status" value="1"/>
</dbReference>
<dbReference type="RefSeq" id="XP_040674810.1">
    <property type="nucleotide sequence ID" value="XM_040827183.1"/>
</dbReference>
<gene>
    <name evidence="1" type="ORF">MAM_08385</name>
</gene>
<accession>A0A0B2WJA9</accession>
<sequence>MKPRAKLRYPLVLAVVLTLLCAATLLYLVAVVEFSLQPDAPGTNVTGSHRPVYAIAHRVLTRRQISQALRQGANALEVDVTAWKDGWFGDHDGVWERVGDPVEVLFRAVAGHRQTGRDVAFVWLDIKDPDWCDPQDDAWQNCSVAALQEHARQILEPAGVRVLYGFAGDTAEGVGYGFISRHVDGNEAVNLDGDGRQLRERFRNSSITDVSRRVLSYGSSSVTWKFGNCYEDEHYTCTVLRQAVESGEFGRVFAWTLHAGAKRSAVDFLFGSAGIDGVIYGSEDDAFRDDLDTRAVYQDIRDWVEANRHGRYWASANDSPW</sequence>
<dbReference type="EMBL" id="AZHE01000054">
    <property type="protein sequence ID" value="KHN93744.1"/>
    <property type="molecule type" value="Genomic_DNA"/>
</dbReference>
<evidence type="ECO:0000313" key="2">
    <source>
        <dbReference type="Proteomes" id="UP000030816"/>
    </source>
</evidence>
<dbReference type="GO" id="GO:0008081">
    <property type="term" value="F:phosphoric diester hydrolase activity"/>
    <property type="evidence" value="ECO:0007669"/>
    <property type="project" value="InterPro"/>
</dbReference>
<dbReference type="GO" id="GO:0006629">
    <property type="term" value="P:lipid metabolic process"/>
    <property type="evidence" value="ECO:0007669"/>
    <property type="project" value="InterPro"/>
</dbReference>
<proteinExistence type="predicted"/>
<protein>
    <submittedName>
        <fullName evidence="1">Phospholipase D</fullName>
    </submittedName>
</protein>
<dbReference type="InterPro" id="IPR017946">
    <property type="entry name" value="PLC-like_Pdiesterase_TIM-brl"/>
</dbReference>
<dbReference type="OrthoDB" id="4907280at2759"/>
<evidence type="ECO:0000313" key="1">
    <source>
        <dbReference type="EMBL" id="KHN93744.1"/>
    </source>
</evidence>